<dbReference type="RefSeq" id="WP_251739272.1">
    <property type="nucleotide sequence ID" value="NZ_JBHUOJ010000026.1"/>
</dbReference>
<accession>A0ABW5X4D6</accession>
<keyword evidence="2" id="KW-0560">Oxidoreductase</keyword>
<dbReference type="InterPro" id="IPR023856">
    <property type="entry name" value="Bdr"/>
</dbReference>
<protein>
    <submittedName>
        <fullName evidence="3">YpdA family putative bacillithiol disulfide reductase</fullName>
    </submittedName>
</protein>
<evidence type="ECO:0000313" key="4">
    <source>
        <dbReference type="Proteomes" id="UP001597438"/>
    </source>
</evidence>
<keyword evidence="1" id="KW-0285">Flavoprotein</keyword>
<dbReference type="PRINTS" id="PR00368">
    <property type="entry name" value="FADPNR"/>
</dbReference>
<dbReference type="InterPro" id="IPR050097">
    <property type="entry name" value="Ferredoxin-NADP_redctase_2"/>
</dbReference>
<dbReference type="PANTHER" id="PTHR48105">
    <property type="entry name" value="THIOREDOXIN REDUCTASE 1-RELATED-RELATED"/>
    <property type="match status" value="1"/>
</dbReference>
<evidence type="ECO:0000313" key="3">
    <source>
        <dbReference type="EMBL" id="MFD2833866.1"/>
    </source>
</evidence>
<proteinExistence type="predicted"/>
<dbReference type="PROSITE" id="PS51257">
    <property type="entry name" value="PROKAR_LIPOPROTEIN"/>
    <property type="match status" value="1"/>
</dbReference>
<name>A0ABW5X4D6_9FLAO</name>
<dbReference type="Proteomes" id="UP001597438">
    <property type="component" value="Unassembled WGS sequence"/>
</dbReference>
<gene>
    <name evidence="3" type="ORF">ACFSYS_11245</name>
</gene>
<evidence type="ECO:0000256" key="1">
    <source>
        <dbReference type="ARBA" id="ARBA00022630"/>
    </source>
</evidence>
<reference evidence="4" key="1">
    <citation type="journal article" date="2019" name="Int. J. Syst. Evol. Microbiol.">
        <title>The Global Catalogue of Microorganisms (GCM) 10K type strain sequencing project: providing services to taxonomists for standard genome sequencing and annotation.</title>
        <authorList>
            <consortium name="The Broad Institute Genomics Platform"/>
            <consortium name="The Broad Institute Genome Sequencing Center for Infectious Disease"/>
            <person name="Wu L."/>
            <person name="Ma J."/>
        </authorList>
    </citation>
    <scope>NUCLEOTIDE SEQUENCE [LARGE SCALE GENOMIC DNA]</scope>
    <source>
        <strain evidence="4">KCTC 52925</strain>
    </source>
</reference>
<organism evidence="3 4">
    <name type="scientific">Christiangramia antarctica</name>
    <dbReference type="NCBI Taxonomy" id="2058158"/>
    <lineage>
        <taxon>Bacteria</taxon>
        <taxon>Pseudomonadati</taxon>
        <taxon>Bacteroidota</taxon>
        <taxon>Flavobacteriia</taxon>
        <taxon>Flavobacteriales</taxon>
        <taxon>Flavobacteriaceae</taxon>
        <taxon>Christiangramia</taxon>
    </lineage>
</organism>
<dbReference type="PRINTS" id="PR00469">
    <property type="entry name" value="PNDRDTASEII"/>
</dbReference>
<evidence type="ECO:0000256" key="2">
    <source>
        <dbReference type="ARBA" id="ARBA00023002"/>
    </source>
</evidence>
<dbReference type="NCBIfam" id="TIGR04018">
    <property type="entry name" value="Bthiol_YpdA"/>
    <property type="match status" value="1"/>
</dbReference>
<dbReference type="EMBL" id="JBHUOJ010000026">
    <property type="protein sequence ID" value="MFD2833866.1"/>
    <property type="molecule type" value="Genomic_DNA"/>
</dbReference>
<dbReference type="Gene3D" id="3.50.50.60">
    <property type="entry name" value="FAD/NAD(P)-binding domain"/>
    <property type="match status" value="1"/>
</dbReference>
<sequence length="329" mass="37440">MQILENKFDVVIIGGGPIGIACALEAQKKKLSYIVLEKGCLVNSLYHYPTNMTFFSTSEKLELDSIPFISSNPKPVKREALEYYRRIATTNEINIKLFEKVNSVETIEDNWHKVFTTKAEYLAKNIIIATGFYDIPNFLNIPGEDLPKVSHYYNDPHYYATQKTVVVGASNSAVDAALEIYRKGGEVSMVVRQAEIGSRVKYWVRPDIVNRIEEGSIKAYFHSDIKEIRETEVVLNTPEGEKILENDFVLLLTGYRPNFKFLQDLGIKLSNDGKKIPQYDDETMETNVPGMYLAGVICGGTETHKWFIENSRIHAKMIMNNISKNKKPH</sequence>
<dbReference type="InterPro" id="IPR036188">
    <property type="entry name" value="FAD/NAD-bd_sf"/>
</dbReference>
<comment type="caution">
    <text evidence="3">The sequence shown here is derived from an EMBL/GenBank/DDBJ whole genome shotgun (WGS) entry which is preliminary data.</text>
</comment>
<keyword evidence="4" id="KW-1185">Reference proteome</keyword>
<dbReference type="SUPFAM" id="SSF51905">
    <property type="entry name" value="FAD/NAD(P)-binding domain"/>
    <property type="match status" value="1"/>
</dbReference>
<dbReference type="Pfam" id="PF13738">
    <property type="entry name" value="Pyr_redox_3"/>
    <property type="match status" value="1"/>
</dbReference>